<dbReference type="PANTHER" id="PTHR21662:SF59">
    <property type="entry name" value="RECEPTOR PROTEIN-TYROSINE KINASE"/>
    <property type="match status" value="1"/>
</dbReference>
<evidence type="ECO:0000313" key="3">
    <source>
        <dbReference type="Proteomes" id="UP000230233"/>
    </source>
</evidence>
<dbReference type="InterPro" id="IPR036941">
    <property type="entry name" value="Rcpt_L-dom_sf"/>
</dbReference>
<keyword evidence="3" id="KW-1185">Reference proteome</keyword>
<dbReference type="Pfam" id="PF01030">
    <property type="entry name" value="Recep_L_domain"/>
    <property type="match status" value="1"/>
</dbReference>
<dbReference type="AlphaFoldDB" id="A0A2G5TDJ2"/>
<comment type="caution">
    <text evidence="2">The sequence shown here is derived from an EMBL/GenBank/DDBJ whole genome shotgun (WGS) entry which is preliminary data.</text>
</comment>
<dbReference type="InterPro" id="IPR053079">
    <property type="entry name" value="SPS2_domain"/>
</dbReference>
<dbReference type="SUPFAM" id="SSF52058">
    <property type="entry name" value="L domain-like"/>
    <property type="match status" value="1"/>
</dbReference>
<sequence length="291" mass="33849">MSEIGMTNFTDTNCGVRIEDSEHLEALNMPNLKNFYISHPRSTLPNITIRLVSQSFCVTVQEMSNFMSSDYYETGNNFGTNFRPISDNLYLENQKVCEIRNFSISNFDECCERIIGNVVIKNGDEQYVHKLKNVSWVYGSIYITYTNLEVIDFLDNLEYVVRSTDIVDIIVEHNKKLVNAKFPNLKKAGEIYFFDNENLVIDPNLCFGVMNGLNVTEVRGIRFEDDNCDNIVTKLLDEFLHFPSAIHIAKYYDWIGITKFCATAQEMSNFMSSDYYEMGKFYDFQFLFSFR</sequence>
<dbReference type="Gene3D" id="3.80.20.20">
    <property type="entry name" value="Receptor L-domain"/>
    <property type="match status" value="1"/>
</dbReference>
<accession>A0A2G5TDJ2</accession>
<proteinExistence type="predicted"/>
<dbReference type="STRING" id="1611254.A0A2G5TDJ2"/>
<gene>
    <name evidence="2" type="primary">Cnig_chr_V.g18364</name>
    <name evidence="2" type="ORF">B9Z55_018364</name>
</gene>
<dbReference type="Proteomes" id="UP000230233">
    <property type="component" value="Chromosome V"/>
</dbReference>
<feature type="domain" description="Receptor L-domain" evidence="1">
    <location>
        <begin position="111"/>
        <end position="202"/>
    </location>
</feature>
<dbReference type="PANTHER" id="PTHR21662">
    <property type="entry name" value="RECEPTOR PROTEIN-TYROSINE KINASE"/>
    <property type="match status" value="1"/>
</dbReference>
<dbReference type="OrthoDB" id="5868504at2759"/>
<dbReference type="EMBL" id="PDUG01000005">
    <property type="protein sequence ID" value="PIC25425.1"/>
    <property type="molecule type" value="Genomic_DNA"/>
</dbReference>
<name>A0A2G5TDJ2_9PELO</name>
<organism evidence="2 3">
    <name type="scientific">Caenorhabditis nigoni</name>
    <dbReference type="NCBI Taxonomy" id="1611254"/>
    <lineage>
        <taxon>Eukaryota</taxon>
        <taxon>Metazoa</taxon>
        <taxon>Ecdysozoa</taxon>
        <taxon>Nematoda</taxon>
        <taxon>Chromadorea</taxon>
        <taxon>Rhabditida</taxon>
        <taxon>Rhabditina</taxon>
        <taxon>Rhabditomorpha</taxon>
        <taxon>Rhabditoidea</taxon>
        <taxon>Rhabditidae</taxon>
        <taxon>Peloderinae</taxon>
        <taxon>Caenorhabditis</taxon>
    </lineage>
</organism>
<protein>
    <recommendedName>
        <fullName evidence="1">Receptor L-domain domain-containing protein</fullName>
    </recommendedName>
</protein>
<reference evidence="3" key="1">
    <citation type="submission" date="2017-10" db="EMBL/GenBank/DDBJ databases">
        <title>Rapid genome shrinkage in a self-fertile nematode reveals novel sperm competition proteins.</title>
        <authorList>
            <person name="Yin D."/>
            <person name="Schwarz E.M."/>
            <person name="Thomas C.G."/>
            <person name="Felde R.L."/>
            <person name="Korf I.F."/>
            <person name="Cutter A.D."/>
            <person name="Schartner C.M."/>
            <person name="Ralston E.J."/>
            <person name="Meyer B.J."/>
            <person name="Haag E.S."/>
        </authorList>
    </citation>
    <scope>NUCLEOTIDE SEQUENCE [LARGE SCALE GENOMIC DNA]</scope>
    <source>
        <strain evidence="3">JU1422</strain>
    </source>
</reference>
<evidence type="ECO:0000313" key="2">
    <source>
        <dbReference type="EMBL" id="PIC25425.1"/>
    </source>
</evidence>
<evidence type="ECO:0000259" key="1">
    <source>
        <dbReference type="Pfam" id="PF01030"/>
    </source>
</evidence>
<dbReference type="InterPro" id="IPR000494">
    <property type="entry name" value="Rcpt_L-dom"/>
</dbReference>